<dbReference type="STRING" id="1508404.JMA_00040"/>
<proteinExistence type="predicted"/>
<accession>A0A0B5AGZ2</accession>
<dbReference type="HOGENOM" id="CLU_3328854_0_0_9"/>
<dbReference type="EMBL" id="CP009416">
    <property type="protein sequence ID" value="AJD89321.1"/>
    <property type="molecule type" value="Genomic_DNA"/>
</dbReference>
<name>A0A0B5AGZ2_9BACL</name>
<dbReference type="KEGG" id="jeo:JMA_00040"/>
<sequence>MGFIMFDYIYNSRIPQAGVRFSRFLKPEVSFVFRGYLR</sequence>
<keyword evidence="2" id="KW-1185">Reference proteome</keyword>
<organism evidence="1 2">
    <name type="scientific">Jeotgalibacillus malaysiensis</name>
    <dbReference type="NCBI Taxonomy" id="1508404"/>
    <lineage>
        <taxon>Bacteria</taxon>
        <taxon>Bacillati</taxon>
        <taxon>Bacillota</taxon>
        <taxon>Bacilli</taxon>
        <taxon>Bacillales</taxon>
        <taxon>Caryophanaceae</taxon>
        <taxon>Jeotgalibacillus</taxon>
    </lineage>
</organism>
<protein>
    <submittedName>
        <fullName evidence="1">Uncharacterized protein</fullName>
    </submittedName>
</protein>
<evidence type="ECO:0000313" key="1">
    <source>
        <dbReference type="EMBL" id="AJD89321.1"/>
    </source>
</evidence>
<dbReference type="Proteomes" id="UP000031449">
    <property type="component" value="Chromosome"/>
</dbReference>
<dbReference type="AlphaFoldDB" id="A0A0B5AGZ2"/>
<dbReference type="BioCyc" id="JESP1508404:G14D9-9182-MONOMER"/>
<reference evidence="1 2" key="1">
    <citation type="submission" date="2014-08" db="EMBL/GenBank/DDBJ databases">
        <title>Complete genome of a marine bacteria Jeotgalibacillus malaysiensis.</title>
        <authorList>
            <person name="Yaakop A.S."/>
            <person name="Chan K.-G."/>
            <person name="Goh K.M."/>
        </authorList>
    </citation>
    <scope>NUCLEOTIDE SEQUENCE [LARGE SCALE GENOMIC DNA]</scope>
    <source>
        <strain evidence="1 2">D5</strain>
    </source>
</reference>
<evidence type="ECO:0000313" key="2">
    <source>
        <dbReference type="Proteomes" id="UP000031449"/>
    </source>
</evidence>
<gene>
    <name evidence="1" type="ORF">JMA_00040</name>
</gene>